<accession>A0A9P5X2Z6</accession>
<dbReference type="Gene3D" id="3.40.50.150">
    <property type="entry name" value="Vaccinia Virus protein VP39"/>
    <property type="match status" value="1"/>
</dbReference>
<gene>
    <name evidence="5" type="ORF">P691DRAFT_737281</name>
</gene>
<protein>
    <submittedName>
        <fullName evidence="5">Glycosyltransferase family 8 protein</fullName>
    </submittedName>
</protein>
<dbReference type="EMBL" id="MU151427">
    <property type="protein sequence ID" value="KAF9443868.1"/>
    <property type="molecule type" value="Genomic_DNA"/>
</dbReference>
<evidence type="ECO:0000256" key="2">
    <source>
        <dbReference type="ARBA" id="ARBA00022676"/>
    </source>
</evidence>
<organism evidence="5 6">
    <name type="scientific">Macrolepiota fuliginosa MF-IS2</name>
    <dbReference type="NCBI Taxonomy" id="1400762"/>
    <lineage>
        <taxon>Eukaryota</taxon>
        <taxon>Fungi</taxon>
        <taxon>Dikarya</taxon>
        <taxon>Basidiomycota</taxon>
        <taxon>Agaricomycotina</taxon>
        <taxon>Agaricomycetes</taxon>
        <taxon>Agaricomycetidae</taxon>
        <taxon>Agaricales</taxon>
        <taxon>Agaricineae</taxon>
        <taxon>Agaricaceae</taxon>
        <taxon>Macrolepiota</taxon>
    </lineage>
</organism>
<dbReference type="OrthoDB" id="2014201at2759"/>
<dbReference type="Gene3D" id="3.90.550.10">
    <property type="entry name" value="Spore Coat Polysaccharide Biosynthesis Protein SpsA, Chain A"/>
    <property type="match status" value="1"/>
</dbReference>
<dbReference type="SUPFAM" id="SSF53335">
    <property type="entry name" value="S-adenosyl-L-methionine-dependent methyltransferases"/>
    <property type="match status" value="1"/>
</dbReference>
<dbReference type="PANTHER" id="PTHR13778">
    <property type="entry name" value="GLYCOSYLTRANSFERASE 8 DOMAIN-CONTAINING PROTEIN"/>
    <property type="match status" value="1"/>
</dbReference>
<dbReference type="InterPro" id="IPR029063">
    <property type="entry name" value="SAM-dependent_MTases_sf"/>
</dbReference>
<dbReference type="Pfam" id="PF01501">
    <property type="entry name" value="Glyco_transf_8"/>
    <property type="match status" value="1"/>
</dbReference>
<reference evidence="5" key="1">
    <citation type="submission" date="2020-11" db="EMBL/GenBank/DDBJ databases">
        <authorList>
            <consortium name="DOE Joint Genome Institute"/>
            <person name="Ahrendt S."/>
            <person name="Riley R."/>
            <person name="Andreopoulos W."/>
            <person name="Labutti K."/>
            <person name="Pangilinan J."/>
            <person name="Ruiz-Duenas F.J."/>
            <person name="Barrasa J.M."/>
            <person name="Sanchez-Garcia M."/>
            <person name="Camarero S."/>
            <person name="Miyauchi S."/>
            <person name="Serrano A."/>
            <person name="Linde D."/>
            <person name="Babiker R."/>
            <person name="Drula E."/>
            <person name="Ayuso-Fernandez I."/>
            <person name="Pacheco R."/>
            <person name="Padilla G."/>
            <person name="Ferreira P."/>
            <person name="Barriuso J."/>
            <person name="Kellner H."/>
            <person name="Castanera R."/>
            <person name="Alfaro M."/>
            <person name="Ramirez L."/>
            <person name="Pisabarro A.G."/>
            <person name="Kuo A."/>
            <person name="Tritt A."/>
            <person name="Lipzen A."/>
            <person name="He G."/>
            <person name="Yan M."/>
            <person name="Ng V."/>
            <person name="Cullen D."/>
            <person name="Martin F."/>
            <person name="Rosso M.-N."/>
            <person name="Henrissat B."/>
            <person name="Hibbett D."/>
            <person name="Martinez A.T."/>
            <person name="Grigoriev I.V."/>
        </authorList>
    </citation>
    <scope>NUCLEOTIDE SEQUENCE</scope>
    <source>
        <strain evidence="5">MF-IS2</strain>
    </source>
</reference>
<keyword evidence="6" id="KW-1185">Reference proteome</keyword>
<dbReference type="CDD" id="cd04194">
    <property type="entry name" value="GT8_A4GalT_like"/>
    <property type="match status" value="1"/>
</dbReference>
<evidence type="ECO:0000256" key="4">
    <source>
        <dbReference type="ARBA" id="ARBA00022723"/>
    </source>
</evidence>
<sequence length="554" mass="61959">MPQSSDATVGTTGAKTPERVYRFTPTQDWFSHNIPTWKKLIEDVGRQTPSPRVLEIGSWEGRSAVFMLTELCNPTGSIVCIDHFDLLTTAAGKERYKKLHHNLRIAGADNYRVLPQFSFPALMSLLEEELEKTQPGFDWVYVDGSHEAVDTMLDGELSWRLARKGATVIFDDYHWDKEPEDSKHHPKRGIDTFLKLHEGEYECLSSPEDYQVILRKTAEMRIGFLVGGKKPNLLVNEALGYGINVAFTIDSSYCQPAAVAIHSLVERTPGRISIYIINCGGLTEEHETKLRGSLPRTNDVTVSFLPLPANSLANELGPSWAKLDLHCVLPVERVLYFDADILFRGDITPLWETDIGNRAIGAAPDVGHPMGHDQAHAALYFNAGVMLMNLKKIREMSDVMLGKSRQMQDSKLRDQDVLNAHFGDWAPLSLQWNAQGLGTYVRYPSADRERLNIAEMEEPLIVHFTGPVNPSLVDVLNPYIQPPTAKPWGFFGAPGHPFAEGWWKMLAKTPFASFATPKVRASRQREAVGRAIADAVKKFQERVNGVTDEALVNV</sequence>
<dbReference type="Pfam" id="PF13578">
    <property type="entry name" value="Methyltransf_24"/>
    <property type="match status" value="1"/>
</dbReference>
<comment type="similarity">
    <text evidence="1">Belongs to the glycosyltransferase 8 family.</text>
</comment>
<evidence type="ECO:0000313" key="5">
    <source>
        <dbReference type="EMBL" id="KAF9443868.1"/>
    </source>
</evidence>
<evidence type="ECO:0000313" key="6">
    <source>
        <dbReference type="Proteomes" id="UP000807342"/>
    </source>
</evidence>
<dbReference type="PANTHER" id="PTHR13778:SF47">
    <property type="entry name" value="LIPOPOLYSACCHARIDE 1,3-GALACTOSYLTRANSFERASE"/>
    <property type="match status" value="1"/>
</dbReference>
<dbReference type="GO" id="GO:0046872">
    <property type="term" value="F:metal ion binding"/>
    <property type="evidence" value="ECO:0007669"/>
    <property type="project" value="UniProtKB-KW"/>
</dbReference>
<dbReference type="AlphaFoldDB" id="A0A9P5X2Z6"/>
<proteinExistence type="inferred from homology"/>
<evidence type="ECO:0000256" key="3">
    <source>
        <dbReference type="ARBA" id="ARBA00022679"/>
    </source>
</evidence>
<dbReference type="GO" id="GO:0016757">
    <property type="term" value="F:glycosyltransferase activity"/>
    <property type="evidence" value="ECO:0007669"/>
    <property type="project" value="UniProtKB-KW"/>
</dbReference>
<keyword evidence="4" id="KW-0479">Metal-binding</keyword>
<keyword evidence="2" id="KW-0328">Glycosyltransferase</keyword>
<dbReference type="SUPFAM" id="SSF53448">
    <property type="entry name" value="Nucleotide-diphospho-sugar transferases"/>
    <property type="match status" value="1"/>
</dbReference>
<dbReference type="InterPro" id="IPR029044">
    <property type="entry name" value="Nucleotide-diphossugar_trans"/>
</dbReference>
<name>A0A9P5X2Z6_9AGAR</name>
<dbReference type="Proteomes" id="UP000807342">
    <property type="component" value="Unassembled WGS sequence"/>
</dbReference>
<dbReference type="InterPro" id="IPR050748">
    <property type="entry name" value="Glycosyltrans_8_dom-fam"/>
</dbReference>
<dbReference type="InterPro" id="IPR002495">
    <property type="entry name" value="Glyco_trans_8"/>
</dbReference>
<evidence type="ECO:0000256" key="1">
    <source>
        <dbReference type="ARBA" id="ARBA00006351"/>
    </source>
</evidence>
<comment type="caution">
    <text evidence="5">The sequence shown here is derived from an EMBL/GenBank/DDBJ whole genome shotgun (WGS) entry which is preliminary data.</text>
</comment>
<keyword evidence="3" id="KW-0808">Transferase</keyword>